<dbReference type="AlphaFoldDB" id="A0A5R9J3A8"/>
<evidence type="ECO:0000313" key="3">
    <source>
        <dbReference type="Proteomes" id="UP000305654"/>
    </source>
</evidence>
<dbReference type="PANTHER" id="PTHR38643">
    <property type="entry name" value="PURINE NUCLEOSIDE PERMEASE C285.05-RELATED"/>
    <property type="match status" value="1"/>
</dbReference>
<evidence type="ECO:0000313" key="2">
    <source>
        <dbReference type="EMBL" id="TLU72115.1"/>
    </source>
</evidence>
<feature type="chain" id="PRO_5024285446" evidence="1">
    <location>
        <begin position="22"/>
        <end position="355"/>
    </location>
</feature>
<proteinExistence type="predicted"/>
<dbReference type="PANTHER" id="PTHR38643:SF1">
    <property type="entry name" value="PURINE NUCLEOSIDE PERMEASE C285.05-RELATED"/>
    <property type="match status" value="1"/>
</dbReference>
<comment type="caution">
    <text evidence="2">The sequence shown here is derived from an EMBL/GenBank/DDBJ whole genome shotgun (WGS) entry which is preliminary data.</text>
</comment>
<dbReference type="Proteomes" id="UP000305654">
    <property type="component" value="Unassembled WGS sequence"/>
</dbReference>
<dbReference type="OrthoDB" id="4517280at2"/>
<feature type="signal peptide" evidence="1">
    <location>
        <begin position="1"/>
        <end position="21"/>
    </location>
</feature>
<protein>
    <submittedName>
        <fullName evidence="2">Purine nucleoside permease</fullName>
    </submittedName>
</protein>
<evidence type="ECO:0000256" key="1">
    <source>
        <dbReference type="SAM" id="SignalP"/>
    </source>
</evidence>
<dbReference type="InterPro" id="IPR009486">
    <property type="entry name" value="Pur_nuclsid_perm"/>
</dbReference>
<dbReference type="RefSeq" id="WP_138326521.1">
    <property type="nucleotide sequence ID" value="NZ_VCDI01000004.1"/>
</dbReference>
<dbReference type="GO" id="GO:0055085">
    <property type="term" value="P:transmembrane transport"/>
    <property type="evidence" value="ECO:0007669"/>
    <property type="project" value="InterPro"/>
</dbReference>
<dbReference type="Pfam" id="PF06516">
    <property type="entry name" value="NUP"/>
    <property type="match status" value="1"/>
</dbReference>
<name>A0A5R9J3A8_9PROT</name>
<dbReference type="EMBL" id="VCDI01000004">
    <property type="protein sequence ID" value="TLU72115.1"/>
    <property type="molecule type" value="Genomic_DNA"/>
</dbReference>
<keyword evidence="1" id="KW-0732">Signal</keyword>
<gene>
    <name evidence="2" type="ORF">FE263_13410</name>
</gene>
<dbReference type="PIRSF" id="PIRSF013171">
    <property type="entry name" value="Pur_nuclsid_perm"/>
    <property type="match status" value="1"/>
</dbReference>
<organism evidence="2 3">
    <name type="scientific">Lichenicoccus roseus</name>
    <dbReference type="NCBI Taxonomy" id="2683649"/>
    <lineage>
        <taxon>Bacteria</taxon>
        <taxon>Pseudomonadati</taxon>
        <taxon>Pseudomonadota</taxon>
        <taxon>Alphaproteobacteria</taxon>
        <taxon>Acetobacterales</taxon>
        <taxon>Acetobacteraceae</taxon>
        <taxon>Lichenicoccus</taxon>
    </lineage>
</organism>
<sequence length="355" mass="38479">MRQTLVAAAASLLLLGGTAQATGRIPVRVVVITTFELGADTGDKPGEFQDWVERLPLPTVMSFPQGYHPLRWNASLGVLGIVSGEGPARMAASITALGDDPRFDLSRAYFVLAGIAGIDPRIGSVASAAWARHVVTGEAHEIDAREIPPGWSTGYVPLTRSTPFEQPAPPPSGIWGGSMYTLDPGLVDWAYELTRDTRLPDSQPLMAIRARYTLDEAARRPPFVLEGDTLASGIFWVGGRMNDWAEQWVRYWTHGQGVFATTAEEDGGMMQALTFLAQAHKVDLSRVLVLRTASNYDMPPPGQTPAELLAREGGGGTGYSAYVPSLDSAYRVGSRVVLELATHWSRTRDHLPGRR</sequence>
<keyword evidence="3" id="KW-1185">Reference proteome</keyword>
<reference evidence="2 3" key="1">
    <citation type="submission" date="2019-05" db="EMBL/GenBank/DDBJ databases">
        <authorList>
            <person name="Pankratov T."/>
            <person name="Grouzdev D."/>
        </authorList>
    </citation>
    <scope>NUCLEOTIDE SEQUENCE [LARGE SCALE GENOMIC DNA]</scope>
    <source>
        <strain evidence="2 3">KEBCLARHB70R</strain>
    </source>
</reference>
<accession>A0A5R9J3A8</accession>